<dbReference type="CDD" id="cd16917">
    <property type="entry name" value="HATPase_UhpB-NarQ-NarX-like"/>
    <property type="match status" value="1"/>
</dbReference>
<dbReference type="Gene3D" id="1.10.287.130">
    <property type="match status" value="1"/>
</dbReference>
<dbReference type="InterPro" id="IPR036890">
    <property type="entry name" value="HATPase_C_sf"/>
</dbReference>
<feature type="domain" description="Response regulatory" evidence="16">
    <location>
        <begin position="624"/>
        <end position="739"/>
    </location>
</feature>
<keyword evidence="20" id="KW-1185">Reference proteome</keyword>
<feature type="domain" description="PAC" evidence="18">
    <location>
        <begin position="952"/>
        <end position="1004"/>
    </location>
</feature>
<organism evidence="19 20">
    <name type="scientific">Pontibacter populi</name>
    <dbReference type="NCBI Taxonomy" id="890055"/>
    <lineage>
        <taxon>Bacteria</taxon>
        <taxon>Pseudomonadati</taxon>
        <taxon>Bacteroidota</taxon>
        <taxon>Cytophagia</taxon>
        <taxon>Cytophagales</taxon>
        <taxon>Hymenobacteraceae</taxon>
        <taxon>Pontibacter</taxon>
    </lineage>
</organism>
<protein>
    <recommendedName>
        <fullName evidence="5">Oxygen sensor histidine kinase NreB</fullName>
        <ecNumber evidence="4">2.7.13.3</ecNumber>
    </recommendedName>
    <alternativeName>
        <fullName evidence="13">Nitrogen regulation protein B</fullName>
    </alternativeName>
</protein>
<accession>A0ABS6XAP5</accession>
<reference evidence="19 20" key="1">
    <citation type="submission" date="2021-07" db="EMBL/GenBank/DDBJ databases">
        <authorList>
            <person name="Kim M.K."/>
        </authorList>
    </citation>
    <scope>NUCLEOTIDE SEQUENCE [LARGE SCALE GENOMIC DNA]</scope>
    <source>
        <strain evidence="19 20">HLY7-15</strain>
    </source>
</reference>
<dbReference type="NCBIfam" id="TIGR00229">
    <property type="entry name" value="sensory_box"/>
    <property type="match status" value="2"/>
</dbReference>
<dbReference type="SMART" id="SM00448">
    <property type="entry name" value="REC"/>
    <property type="match status" value="1"/>
</dbReference>
<dbReference type="CDD" id="cd00082">
    <property type="entry name" value="HisKA"/>
    <property type="match status" value="1"/>
</dbReference>
<dbReference type="Gene3D" id="1.20.5.1930">
    <property type="match status" value="1"/>
</dbReference>
<comment type="subcellular location">
    <subcellularLocation>
        <location evidence="3">Cytoplasm</location>
    </subcellularLocation>
</comment>
<dbReference type="CDD" id="cd17574">
    <property type="entry name" value="REC_OmpR"/>
    <property type="match status" value="1"/>
</dbReference>
<comment type="catalytic activity">
    <reaction evidence="1">
        <text>ATP + protein L-histidine = ADP + protein N-phospho-L-histidine.</text>
        <dbReference type="EC" id="2.7.13.3"/>
    </reaction>
</comment>
<evidence type="ECO:0000256" key="5">
    <source>
        <dbReference type="ARBA" id="ARBA00017322"/>
    </source>
</evidence>
<evidence type="ECO:0000259" key="16">
    <source>
        <dbReference type="PROSITE" id="PS50110"/>
    </source>
</evidence>
<feature type="domain" description="PAS" evidence="17">
    <location>
        <begin position="762"/>
        <end position="832"/>
    </location>
</feature>
<dbReference type="InterPro" id="IPR001789">
    <property type="entry name" value="Sig_transdc_resp-reg_receiver"/>
</dbReference>
<evidence type="ECO:0000256" key="9">
    <source>
        <dbReference type="ARBA" id="ARBA00022723"/>
    </source>
</evidence>
<dbReference type="SMART" id="SM00388">
    <property type="entry name" value="HisKA"/>
    <property type="match status" value="1"/>
</dbReference>
<evidence type="ECO:0000256" key="4">
    <source>
        <dbReference type="ARBA" id="ARBA00012438"/>
    </source>
</evidence>
<dbReference type="SUPFAM" id="SSF55785">
    <property type="entry name" value="PYP-like sensor domain (PAS domain)"/>
    <property type="match status" value="3"/>
</dbReference>
<feature type="modified residue" description="4-aspartylphosphate" evidence="14">
    <location>
        <position position="672"/>
    </location>
</feature>
<dbReference type="Proteomes" id="UP000774935">
    <property type="component" value="Unassembled WGS sequence"/>
</dbReference>
<dbReference type="InterPro" id="IPR003661">
    <property type="entry name" value="HisK_dim/P_dom"/>
</dbReference>
<keyword evidence="11" id="KW-0411">Iron-sulfur</keyword>
<evidence type="ECO:0000256" key="10">
    <source>
        <dbReference type="ARBA" id="ARBA00023004"/>
    </source>
</evidence>
<evidence type="ECO:0000313" key="19">
    <source>
        <dbReference type="EMBL" id="MBW3365065.1"/>
    </source>
</evidence>
<keyword evidence="9" id="KW-0479">Metal-binding</keyword>
<evidence type="ECO:0000259" key="18">
    <source>
        <dbReference type="PROSITE" id="PS50113"/>
    </source>
</evidence>
<comment type="cofactor">
    <cofactor evidence="2">
        <name>[4Fe-4S] cluster</name>
        <dbReference type="ChEBI" id="CHEBI:49883"/>
    </cofactor>
</comment>
<dbReference type="PROSITE" id="PS50113">
    <property type="entry name" value="PAC"/>
    <property type="match status" value="1"/>
</dbReference>
<comment type="caution">
    <text evidence="19">The sequence shown here is derived from an EMBL/GenBank/DDBJ whole genome shotgun (WGS) entry which is preliminary data.</text>
</comment>
<keyword evidence="10" id="KW-0408">Iron</keyword>
<evidence type="ECO:0000256" key="13">
    <source>
        <dbReference type="ARBA" id="ARBA00030800"/>
    </source>
</evidence>
<evidence type="ECO:0000259" key="17">
    <source>
        <dbReference type="PROSITE" id="PS50112"/>
    </source>
</evidence>
<evidence type="ECO:0000256" key="14">
    <source>
        <dbReference type="PROSITE-ProRule" id="PRU00169"/>
    </source>
</evidence>
<dbReference type="PROSITE" id="PS50109">
    <property type="entry name" value="HIS_KIN"/>
    <property type="match status" value="1"/>
</dbReference>
<evidence type="ECO:0000256" key="6">
    <source>
        <dbReference type="ARBA" id="ARBA00022485"/>
    </source>
</evidence>
<dbReference type="PRINTS" id="PR00344">
    <property type="entry name" value="BCTRLSENSOR"/>
</dbReference>
<dbReference type="InterPro" id="IPR013656">
    <property type="entry name" value="PAS_4"/>
</dbReference>
<dbReference type="InterPro" id="IPR001610">
    <property type="entry name" value="PAC"/>
</dbReference>
<evidence type="ECO:0000313" key="20">
    <source>
        <dbReference type="Proteomes" id="UP000774935"/>
    </source>
</evidence>
<dbReference type="SUPFAM" id="SSF52172">
    <property type="entry name" value="CheY-like"/>
    <property type="match status" value="1"/>
</dbReference>
<dbReference type="Gene3D" id="3.40.50.2300">
    <property type="match status" value="1"/>
</dbReference>
<dbReference type="InterPro" id="IPR036097">
    <property type="entry name" value="HisK_dim/P_sf"/>
</dbReference>
<dbReference type="Gene3D" id="3.30.565.10">
    <property type="entry name" value="Histidine kinase-like ATPase, C-terminal domain"/>
    <property type="match status" value="2"/>
</dbReference>
<dbReference type="InterPro" id="IPR035965">
    <property type="entry name" value="PAS-like_dom_sf"/>
</dbReference>
<dbReference type="PANTHER" id="PTHR43547:SF2">
    <property type="entry name" value="HYBRID SIGNAL TRANSDUCTION HISTIDINE KINASE C"/>
    <property type="match status" value="1"/>
</dbReference>
<dbReference type="SMART" id="SM00086">
    <property type="entry name" value="PAC"/>
    <property type="match status" value="1"/>
</dbReference>
<dbReference type="EC" id="2.7.13.3" evidence="4"/>
<dbReference type="InterPro" id="IPR011712">
    <property type="entry name" value="Sig_transdc_His_kin_sub3_dim/P"/>
</dbReference>
<dbReference type="InterPro" id="IPR011006">
    <property type="entry name" value="CheY-like_superfamily"/>
</dbReference>
<keyword evidence="8 14" id="KW-0597">Phosphoprotein</keyword>
<dbReference type="InterPro" id="IPR000014">
    <property type="entry name" value="PAS"/>
</dbReference>
<dbReference type="InterPro" id="IPR000700">
    <property type="entry name" value="PAS-assoc_C"/>
</dbReference>
<dbReference type="SMART" id="SM00387">
    <property type="entry name" value="HATPase_c"/>
    <property type="match status" value="2"/>
</dbReference>
<keyword evidence="7" id="KW-0963">Cytoplasm</keyword>
<dbReference type="InterPro" id="IPR004358">
    <property type="entry name" value="Sig_transdc_His_kin-like_C"/>
</dbReference>
<evidence type="ECO:0000259" key="15">
    <source>
        <dbReference type="PROSITE" id="PS50109"/>
    </source>
</evidence>
<dbReference type="Pfam" id="PF08447">
    <property type="entry name" value="PAS_3"/>
    <property type="match status" value="1"/>
</dbReference>
<evidence type="ECO:0000256" key="8">
    <source>
        <dbReference type="ARBA" id="ARBA00022553"/>
    </source>
</evidence>
<dbReference type="SUPFAM" id="SSF55874">
    <property type="entry name" value="ATPase domain of HSP90 chaperone/DNA topoisomerase II/histidine kinase"/>
    <property type="match status" value="2"/>
</dbReference>
<evidence type="ECO:0000256" key="12">
    <source>
        <dbReference type="ARBA" id="ARBA00024827"/>
    </source>
</evidence>
<evidence type="ECO:0000256" key="7">
    <source>
        <dbReference type="ARBA" id="ARBA00022490"/>
    </source>
</evidence>
<evidence type="ECO:0000256" key="11">
    <source>
        <dbReference type="ARBA" id="ARBA00023014"/>
    </source>
</evidence>
<dbReference type="EMBL" id="JAHWXQ010000002">
    <property type="protein sequence ID" value="MBW3365065.1"/>
    <property type="molecule type" value="Genomic_DNA"/>
</dbReference>
<dbReference type="SMART" id="SM00091">
    <property type="entry name" value="PAS"/>
    <property type="match status" value="2"/>
</dbReference>
<keyword evidence="6" id="KW-0004">4Fe-4S</keyword>
<name>A0ABS6XAP5_9BACT</name>
<dbReference type="PANTHER" id="PTHR43547">
    <property type="entry name" value="TWO-COMPONENT HISTIDINE KINASE"/>
    <property type="match status" value="1"/>
</dbReference>
<dbReference type="Pfam" id="PF02518">
    <property type="entry name" value="HATPase_c"/>
    <property type="match status" value="2"/>
</dbReference>
<dbReference type="Pfam" id="PF07730">
    <property type="entry name" value="HisKA_3"/>
    <property type="match status" value="1"/>
</dbReference>
<dbReference type="InterPro" id="IPR003594">
    <property type="entry name" value="HATPase_dom"/>
</dbReference>
<dbReference type="RefSeq" id="WP_199109591.1">
    <property type="nucleotide sequence ID" value="NZ_JAHWXQ010000002.1"/>
</dbReference>
<dbReference type="Pfam" id="PF08448">
    <property type="entry name" value="PAS_4"/>
    <property type="match status" value="1"/>
</dbReference>
<dbReference type="Pfam" id="PF00072">
    <property type="entry name" value="Response_reg"/>
    <property type="match status" value="1"/>
</dbReference>
<dbReference type="InterPro" id="IPR013655">
    <property type="entry name" value="PAS_fold_3"/>
</dbReference>
<dbReference type="PROSITE" id="PS50112">
    <property type="entry name" value="PAS"/>
    <property type="match status" value="1"/>
</dbReference>
<evidence type="ECO:0000256" key="1">
    <source>
        <dbReference type="ARBA" id="ARBA00000085"/>
    </source>
</evidence>
<evidence type="ECO:0000256" key="3">
    <source>
        <dbReference type="ARBA" id="ARBA00004496"/>
    </source>
</evidence>
<dbReference type="CDD" id="cd00130">
    <property type="entry name" value="PAS"/>
    <property type="match status" value="1"/>
</dbReference>
<gene>
    <name evidence="19" type="ORF">KYK27_08420</name>
</gene>
<dbReference type="Gene3D" id="3.30.450.20">
    <property type="entry name" value="PAS domain"/>
    <property type="match status" value="3"/>
</dbReference>
<evidence type="ECO:0000256" key="2">
    <source>
        <dbReference type="ARBA" id="ARBA00001966"/>
    </source>
</evidence>
<sequence>MKEAVTASRENVFCGSGNMASAMREYDWENSALGPVAAWPETLKTSVRIMLASAYPMFVWWGPDMIMLYNDGYMPVLGVKHPKALGQPAKLVWPEIWNRIGPVMENVLLNGETYFEEHSLFYIQRKHFKEETYYTYSYSPILQGDGTIGGIFCACYEDTAQVLNKRRLSAIRSIAGISTDLSAEEARLQVKQILSRYPEDISFAMLYTVEGEEKTLSCFTEHAFTGPLTDDESLIDDCVFDLKENEDRFLQPVVIPEKLRNKLSTPEHGLLSQQAVGIPVADNGQQLLRGYLVIGLSPVLPYDDDYRNFLMLLSAQVNSLITTIRTLEKERLLSRKLIELDKSKTTFFRNVSHEFRTPLTLILGPLEVLLNNPDEQKDENVLILQIMQRNAMRLMKQVNHLLNFSHVEDGRYNARFIPVNLDQLTLELASTFKTVMQQGGLAYTINCQPLSGPVLVDPDMWEMIVLNLISNAFKYTLTGSITVALIEKSDTVELHVTDTGIGIPEHDLPMLFKKFYRVEQNQGRNFEGSGIGLALVSDLVKLHEGSVQVQSKVGQGSQFIVAIPKVNEQLLPVPTDNVTSQELRYISTSKNYVSETESWFEPMPMEPPVTEVFNPDDQKVLKPTVLLADDNPDMLNYVKRLLDINYHVLTAGNGQEALELIQLQAPDLILSDVMMPFMDGVSLLHTVRNMPALATIPFILLSARAGEEDKFKGLDVGADDYLIKPFSARELVVRISSQIRNATLRNEWKLKEQRLIAETNQRNELLENILSSISDAFYHVTPDLEYTYVNNRAIEITGKTREEHIGRKVFDVYPYLADTELYQKIQFALQTMQPVATEHYDKVLDKWFDCRLYPGVNGSSAYFADITDRKLEEQARKETEKRFAEVANAAPVLIWMSGPDKLGDFFNDSWLHFRGRTMEEEKGYGWTEGVHPDDMEILLDTYANAFDAKQVFSIEYRLLNKNGEYRWLLNNGVPRITEDGQLLGYIGACTDITEFKWAASLMSKYNSELEKRVTSRTAALQLANERLIGKIEENKRKKEELVKSHEQLHLLTSHLQDLRENERKLIAREIHDELGQTLSAFKIEIMLLYDRIADSRSKYKQVMLESLGGMEQALNASLVSLRKIISQLRPSMSDDLELVYEIQRLAADMEKRTGFFIHVRSEVDNIELPPNLAIEVYRMIQESVTNIIKHAKAENASIEISKENDKFRFLVVDNGIGFDENALDGKQSFGMLGIKERAQHIQAQLNIKSSPGSGTTVELLVDATLNKTI</sequence>
<feature type="domain" description="Histidine kinase" evidence="15">
    <location>
        <begin position="350"/>
        <end position="567"/>
    </location>
</feature>
<proteinExistence type="predicted"/>
<dbReference type="InterPro" id="IPR005467">
    <property type="entry name" value="His_kinase_dom"/>
</dbReference>
<dbReference type="SUPFAM" id="SSF47384">
    <property type="entry name" value="Homodimeric domain of signal transducing histidine kinase"/>
    <property type="match status" value="1"/>
</dbReference>
<dbReference type="PROSITE" id="PS50110">
    <property type="entry name" value="RESPONSE_REGULATORY"/>
    <property type="match status" value="1"/>
</dbReference>
<comment type="function">
    <text evidence="12">Member of the two-component regulatory system NreB/NreC involved in the control of dissimilatory nitrate/nitrite reduction in response to oxygen. NreB functions as a direct oxygen sensor histidine kinase which is autophosphorylated, in the absence of oxygen, probably at the conserved histidine residue, and transfers its phosphate group probably to a conserved aspartate residue of NreC. NreB/NreC activates the expression of the nitrate (narGHJI) and nitrite (nir) reductase operons, as well as the putative nitrate transporter gene narT.</text>
</comment>
<dbReference type="Pfam" id="PF00512">
    <property type="entry name" value="HisKA"/>
    <property type="match status" value="1"/>
</dbReference>